<dbReference type="InterPro" id="IPR015943">
    <property type="entry name" value="WD40/YVTN_repeat-like_dom_sf"/>
</dbReference>
<dbReference type="EMBL" id="BRXY01000150">
    <property type="protein sequence ID" value="GMH71641.1"/>
    <property type="molecule type" value="Genomic_DNA"/>
</dbReference>
<protein>
    <submittedName>
        <fullName evidence="2">Uncharacterized protein</fullName>
    </submittedName>
</protein>
<evidence type="ECO:0000256" key="1">
    <source>
        <dbReference type="SAM" id="MobiDB-lite"/>
    </source>
</evidence>
<accession>A0A9W7AJD1</accession>
<dbReference type="Gene3D" id="2.130.10.10">
    <property type="entry name" value="YVTN repeat-like/Quinoprotein amine dehydrogenase"/>
    <property type="match status" value="1"/>
</dbReference>
<feature type="compositionally biased region" description="Basic and acidic residues" evidence="1">
    <location>
        <begin position="1002"/>
        <end position="1015"/>
    </location>
</feature>
<name>A0A9W7AJD1_9STRA</name>
<organism evidence="2 3">
    <name type="scientific">Triparma strigata</name>
    <dbReference type="NCBI Taxonomy" id="1606541"/>
    <lineage>
        <taxon>Eukaryota</taxon>
        <taxon>Sar</taxon>
        <taxon>Stramenopiles</taxon>
        <taxon>Ochrophyta</taxon>
        <taxon>Bolidophyceae</taxon>
        <taxon>Parmales</taxon>
        <taxon>Triparmaceae</taxon>
        <taxon>Triparma</taxon>
    </lineage>
</organism>
<keyword evidence="3" id="KW-1185">Reference proteome</keyword>
<feature type="compositionally biased region" description="Basic and acidic residues" evidence="1">
    <location>
        <begin position="1025"/>
        <end position="1038"/>
    </location>
</feature>
<dbReference type="OrthoDB" id="10332096at2759"/>
<proteinExistence type="predicted"/>
<sequence>MDYRLVTHNCHSPDVVSSISVSAGLQGKGQHDASEESTSSQGANANANAPNTSLISYNVSSHLFRLETSQGGTETTLNFTGKGFCGPSSSIFFTGPSGCAIYHNKSWICRIQDPGIGGLAFVEDGRTALAPLESGKVAVMCFQEEGISRIHILPGPLSNNGRASRPSKVTSIASLGPYNGSSVFVLIVENDEASGVSVDMHSMSNNATPWLTNYTSSAETFTLATTTNVSSDSSFKDGPWKIERLPTEVVICETGLGVVMVEGGKARLFDVQGERWSETWWEQEIPGTIEYLDYYFKDGVHKVLIGVDGKCFALDVSRKGIENVTRLKGKVNSLKGSKVSDKGVCYVPMGDGVRGYAVEGEAVWEDAGRDFEKVGGACFHNGGLVVGSGKITRFDKIMNPCCSFEIEAGGDVGLGVSSGYFRTPLNLPVGESEAILFGEDVGLIMGGDEMSPIEDMNDLGLKGGGLEVGICAGQVVEICRNGDIWVGGQRANKSNSDVVTHAKVRDGVIAVARQGGLVECSVNGGQSWVTVCEFQGEVSAVTCANNPLRVGVSGWGRGGCDIFREEDFEKSGTTMGEKFNDVRALEMLKDGTVVLGIGSGEVVMESPSSSSSTSVKVGNTPVKLTVFQAATELEDDGVVKRETWEDKVLGHFKGEILASCDGVGTFPDSALIGTVGTEVVAVDVALVVDNQQRPPDSPDSCSVTAMCPLKNARGCFLKDSGEIVVGKISMVARASLKRLEPGERVKHVAGVGRFVAGVTESGDKKQSTIRLFDGEKEVWSSKPIYSDKLVSSMTACPSPAGCNNPCIAVATINFSQAAEAAGGGSTRAKAELSVLELVDDASSDLRMRGIGGVDFEGGCFVTTHCKEHLIVGADEEIIVLRWLAPGERRPKAGAGGLCVVSRAPTPSHNVVTSLSAIPCQDKDEEGNMLIAVAELLHAVVVYKFFAQGEVTRLVCVKEDERAFLTTSVVFSTSWGLTTLFCSDQSNDRIVVWGLEKIKREESKAEEEKGEAKEEKEKEDEVEEEKEGRNNRLPKEFRKNRSEKMDLKMMELFKWEQPFKASSDANGSSDKVSILISAGTELPGVLAISPAGKIAVLKLWSKKSLGGVGNESTIDLTNYEASAGISRDTAGKALLSRKGN</sequence>
<feature type="compositionally biased region" description="Polar residues" evidence="1">
    <location>
        <begin position="36"/>
        <end position="47"/>
    </location>
</feature>
<evidence type="ECO:0000313" key="2">
    <source>
        <dbReference type="EMBL" id="GMH71641.1"/>
    </source>
</evidence>
<dbReference type="Proteomes" id="UP001165085">
    <property type="component" value="Unassembled WGS sequence"/>
</dbReference>
<evidence type="ECO:0000313" key="3">
    <source>
        <dbReference type="Proteomes" id="UP001165085"/>
    </source>
</evidence>
<reference evidence="3" key="1">
    <citation type="journal article" date="2023" name="Commun. Biol.">
        <title>Genome analysis of Parmales, the sister group of diatoms, reveals the evolutionary specialization of diatoms from phago-mixotrophs to photoautotrophs.</title>
        <authorList>
            <person name="Ban H."/>
            <person name="Sato S."/>
            <person name="Yoshikawa S."/>
            <person name="Yamada K."/>
            <person name="Nakamura Y."/>
            <person name="Ichinomiya M."/>
            <person name="Sato N."/>
            <person name="Blanc-Mathieu R."/>
            <person name="Endo H."/>
            <person name="Kuwata A."/>
            <person name="Ogata H."/>
        </authorList>
    </citation>
    <scope>NUCLEOTIDE SEQUENCE [LARGE SCALE GENOMIC DNA]</scope>
    <source>
        <strain evidence="3">NIES 3701</strain>
    </source>
</reference>
<comment type="caution">
    <text evidence="2">The sequence shown here is derived from an EMBL/GenBank/DDBJ whole genome shotgun (WGS) entry which is preliminary data.</text>
</comment>
<gene>
    <name evidence="2" type="ORF">TrST_g1394</name>
</gene>
<feature type="region of interest" description="Disordered" evidence="1">
    <location>
        <begin position="1002"/>
        <end position="1038"/>
    </location>
</feature>
<feature type="region of interest" description="Disordered" evidence="1">
    <location>
        <begin position="26"/>
        <end position="47"/>
    </location>
</feature>
<dbReference type="AlphaFoldDB" id="A0A9W7AJD1"/>